<evidence type="ECO:0000256" key="1">
    <source>
        <dbReference type="SAM" id="Coils"/>
    </source>
</evidence>
<feature type="coiled-coil region" evidence="1">
    <location>
        <begin position="265"/>
        <end position="296"/>
    </location>
</feature>
<protein>
    <submittedName>
        <fullName evidence="3">Uncharacterized protein</fullName>
    </submittedName>
</protein>
<sequence length="321" mass="34949">MLQRKTPDRQQSPARLSSKQGFTPSSIVRRQTFLERLQTEPPSPPSQEVLPSSPEVRLADPNKAFFDKLKTSFGGVAAGRSTDKETGSLPQRRHKDASSSSVTPELTTVDTLKGKIHSAAGSLLRFERLIRADIVIENYITLAQNLYVTAASQLSDAQSSLEEQVSALTDADQAFVASLKSQYEHVCRPLSETRTEVRFALPGSSSGASSQTRTEEVHIGKHVGAISKRLATLERDLDQLWTDKDSGGGGGGGGAAGLSLTQGSQAAFEKEMDGFRRELNQLAEDALQEMTDSEKQKYQKLILNEQTKLAQIIASLPSEFD</sequence>
<evidence type="ECO:0000313" key="3">
    <source>
        <dbReference type="EMBL" id="TPX14438.1"/>
    </source>
</evidence>
<name>A0A507BC72_9PEZI</name>
<evidence type="ECO:0000256" key="2">
    <source>
        <dbReference type="SAM" id="MobiDB-lite"/>
    </source>
</evidence>
<feature type="region of interest" description="Disordered" evidence="2">
    <location>
        <begin position="76"/>
        <end position="104"/>
    </location>
</feature>
<proteinExistence type="predicted"/>
<gene>
    <name evidence="3" type="ORF">E0L32_005402</name>
</gene>
<dbReference type="InParanoid" id="A0A507BC72"/>
<keyword evidence="4" id="KW-1185">Reference proteome</keyword>
<feature type="compositionally biased region" description="Polar residues" evidence="2">
    <location>
        <begin position="9"/>
        <end position="29"/>
    </location>
</feature>
<organism evidence="3 4">
    <name type="scientific">Thyridium curvatum</name>
    <dbReference type="NCBI Taxonomy" id="1093900"/>
    <lineage>
        <taxon>Eukaryota</taxon>
        <taxon>Fungi</taxon>
        <taxon>Dikarya</taxon>
        <taxon>Ascomycota</taxon>
        <taxon>Pezizomycotina</taxon>
        <taxon>Sordariomycetes</taxon>
        <taxon>Sordariomycetidae</taxon>
        <taxon>Thyridiales</taxon>
        <taxon>Thyridiaceae</taxon>
        <taxon>Thyridium</taxon>
    </lineage>
</organism>
<accession>A0A507BC72</accession>
<dbReference type="RefSeq" id="XP_030996149.1">
    <property type="nucleotide sequence ID" value="XM_031139920.1"/>
</dbReference>
<dbReference type="GeneID" id="41972849"/>
<dbReference type="Proteomes" id="UP000319257">
    <property type="component" value="Unassembled WGS sequence"/>
</dbReference>
<dbReference type="EMBL" id="SKBQ01000028">
    <property type="protein sequence ID" value="TPX14438.1"/>
    <property type="molecule type" value="Genomic_DNA"/>
</dbReference>
<evidence type="ECO:0000313" key="4">
    <source>
        <dbReference type="Proteomes" id="UP000319257"/>
    </source>
</evidence>
<keyword evidence="1" id="KW-0175">Coiled coil</keyword>
<reference evidence="3 4" key="1">
    <citation type="submission" date="2019-06" db="EMBL/GenBank/DDBJ databases">
        <title>Draft genome sequence of the filamentous fungus Phialemoniopsis curvata isolated from diesel fuel.</title>
        <authorList>
            <person name="Varaljay V.A."/>
            <person name="Lyon W.J."/>
            <person name="Crouch A.L."/>
            <person name="Drake C.E."/>
            <person name="Hollomon J.M."/>
            <person name="Nadeau L.J."/>
            <person name="Nunn H.S."/>
            <person name="Stevenson B.S."/>
            <person name="Bojanowski C.L."/>
            <person name="Crookes-Goodson W.J."/>
        </authorList>
    </citation>
    <scope>NUCLEOTIDE SEQUENCE [LARGE SCALE GENOMIC DNA]</scope>
    <source>
        <strain evidence="3 4">D216</strain>
    </source>
</reference>
<feature type="region of interest" description="Disordered" evidence="2">
    <location>
        <begin position="1"/>
        <end position="56"/>
    </location>
</feature>
<comment type="caution">
    <text evidence="3">The sequence shown here is derived from an EMBL/GenBank/DDBJ whole genome shotgun (WGS) entry which is preliminary data.</text>
</comment>
<dbReference type="AlphaFoldDB" id="A0A507BC72"/>